<accession>A0ACB6RUK7</accession>
<proteinExistence type="predicted"/>
<evidence type="ECO:0000313" key="2">
    <source>
        <dbReference type="Proteomes" id="UP000799754"/>
    </source>
</evidence>
<comment type="caution">
    <text evidence="1">The sequence shown here is derived from an EMBL/GenBank/DDBJ whole genome shotgun (WGS) entry which is preliminary data.</text>
</comment>
<keyword evidence="2" id="KW-1185">Reference proteome</keyword>
<reference evidence="1" key="1">
    <citation type="journal article" date="2020" name="Stud. Mycol.">
        <title>101 Dothideomycetes genomes: a test case for predicting lifestyles and emergence of pathogens.</title>
        <authorList>
            <person name="Haridas S."/>
            <person name="Albert R."/>
            <person name="Binder M."/>
            <person name="Bloem J."/>
            <person name="Labutti K."/>
            <person name="Salamov A."/>
            <person name="Andreopoulos B."/>
            <person name="Baker S."/>
            <person name="Barry K."/>
            <person name="Bills G."/>
            <person name="Bluhm B."/>
            <person name="Cannon C."/>
            <person name="Castanera R."/>
            <person name="Culley D."/>
            <person name="Daum C."/>
            <person name="Ezra D."/>
            <person name="Gonzalez J."/>
            <person name="Henrissat B."/>
            <person name="Kuo A."/>
            <person name="Liang C."/>
            <person name="Lipzen A."/>
            <person name="Lutzoni F."/>
            <person name="Magnuson J."/>
            <person name="Mondo S."/>
            <person name="Nolan M."/>
            <person name="Ohm R."/>
            <person name="Pangilinan J."/>
            <person name="Park H.-J."/>
            <person name="Ramirez L."/>
            <person name="Alfaro M."/>
            <person name="Sun H."/>
            <person name="Tritt A."/>
            <person name="Yoshinaga Y."/>
            <person name="Zwiers L.-H."/>
            <person name="Turgeon B."/>
            <person name="Goodwin S."/>
            <person name="Spatafora J."/>
            <person name="Crous P."/>
            <person name="Grigoriev I."/>
        </authorList>
    </citation>
    <scope>NUCLEOTIDE SEQUENCE</scope>
    <source>
        <strain evidence="1">CBS 525.71</strain>
    </source>
</reference>
<gene>
    <name evidence="1" type="ORF">BU25DRAFT_134861</name>
</gene>
<protein>
    <submittedName>
        <fullName evidence="1">Uncharacterized protein</fullName>
    </submittedName>
</protein>
<organism evidence="1 2">
    <name type="scientific">Macroventuria anomochaeta</name>
    <dbReference type="NCBI Taxonomy" id="301207"/>
    <lineage>
        <taxon>Eukaryota</taxon>
        <taxon>Fungi</taxon>
        <taxon>Dikarya</taxon>
        <taxon>Ascomycota</taxon>
        <taxon>Pezizomycotina</taxon>
        <taxon>Dothideomycetes</taxon>
        <taxon>Pleosporomycetidae</taxon>
        <taxon>Pleosporales</taxon>
        <taxon>Pleosporineae</taxon>
        <taxon>Didymellaceae</taxon>
        <taxon>Macroventuria</taxon>
    </lineage>
</organism>
<dbReference type="EMBL" id="MU006729">
    <property type="protein sequence ID" value="KAF2624824.1"/>
    <property type="molecule type" value="Genomic_DNA"/>
</dbReference>
<evidence type="ECO:0000313" key="1">
    <source>
        <dbReference type="EMBL" id="KAF2624824.1"/>
    </source>
</evidence>
<dbReference type="Proteomes" id="UP000799754">
    <property type="component" value="Unassembled WGS sequence"/>
</dbReference>
<sequence>MGLCIVTVCLPYSCQTLPAKAAAYDRQCHLVDTCTTSLACQQQHLVICFAFGFNENSRSLQRLGSCNKEQGCRWLQEQSYLQNWSLRTDYVSAGHGSRALIAVLVCISLGW</sequence>
<name>A0ACB6RUK7_9PLEO</name>